<evidence type="ECO:0000259" key="3">
    <source>
        <dbReference type="Pfam" id="PF02470"/>
    </source>
</evidence>
<gene>
    <name evidence="4" type="primary">mlaD</name>
    <name evidence="4" type="ORF">LHA26_08370</name>
</gene>
<feature type="transmembrane region" description="Helical" evidence="2">
    <location>
        <begin position="12"/>
        <end position="30"/>
    </location>
</feature>
<dbReference type="NCBIfam" id="TIGR04430">
    <property type="entry name" value="OM_asym_MlaD"/>
    <property type="match status" value="1"/>
</dbReference>
<feature type="domain" description="Mce/MlaD" evidence="3">
    <location>
        <begin position="41"/>
        <end position="118"/>
    </location>
</feature>
<reference evidence="4" key="1">
    <citation type="journal article" date="2022" name="Toxins">
        <title>Genomic Analysis of Sphingopyxis sp. USTB-05 for Biodegrading Cyanobacterial Hepatotoxins.</title>
        <authorList>
            <person name="Liu C."/>
            <person name="Xu Q."/>
            <person name="Zhao Z."/>
            <person name="Zhang H."/>
            <person name="Liu X."/>
            <person name="Yin C."/>
            <person name="Liu Y."/>
            <person name="Yan H."/>
        </authorList>
    </citation>
    <scope>NUCLEOTIDE SEQUENCE</scope>
    <source>
        <strain evidence="4">NBD5</strain>
    </source>
</reference>
<dbReference type="RefSeq" id="WP_252168250.1">
    <property type="nucleotide sequence ID" value="NZ_CP084930.1"/>
</dbReference>
<protein>
    <submittedName>
        <fullName evidence="4">Outer membrane lipid asymmetry maintenance protein MlaD</fullName>
    </submittedName>
</protein>
<accession>A0ABY4XBU7</accession>
<dbReference type="InterPro" id="IPR052336">
    <property type="entry name" value="MlaD_Phospholipid_Transporter"/>
</dbReference>
<keyword evidence="2" id="KW-0472">Membrane</keyword>
<evidence type="ECO:0000313" key="5">
    <source>
        <dbReference type="Proteomes" id="UP001056937"/>
    </source>
</evidence>
<sequence>MKSALKEHGAEAVIGLVVVIVAIWFVIYAWQRTGGGTARGGITVTAQFQNASGIGIGTDVRVAGMKVGAVVAQSLDPKSYMANITLALDPKTRIPADSSAAITSQGILGGSYIALIPGGDTTPLKSGDTIIDTQGSLDLTSLIGQFVNKSGGSSSSSGGSAGAAGAPAKADATTSPTP</sequence>
<feature type="region of interest" description="Disordered" evidence="1">
    <location>
        <begin position="149"/>
        <end position="178"/>
    </location>
</feature>
<organism evidence="4 5">
    <name type="scientific">Sphingomonas morindae</name>
    <dbReference type="NCBI Taxonomy" id="1541170"/>
    <lineage>
        <taxon>Bacteria</taxon>
        <taxon>Pseudomonadati</taxon>
        <taxon>Pseudomonadota</taxon>
        <taxon>Alphaproteobacteria</taxon>
        <taxon>Sphingomonadales</taxon>
        <taxon>Sphingomonadaceae</taxon>
        <taxon>Sphingomonas</taxon>
    </lineage>
</organism>
<name>A0ABY4XBU7_9SPHN</name>
<keyword evidence="2" id="KW-1133">Transmembrane helix</keyword>
<dbReference type="PANTHER" id="PTHR33371:SF4">
    <property type="entry name" value="INTERMEMBRANE PHOSPHOLIPID TRANSPORT SYSTEM BINDING PROTEIN MLAD"/>
    <property type="match status" value="1"/>
</dbReference>
<dbReference type="EMBL" id="CP084930">
    <property type="protein sequence ID" value="USI74447.1"/>
    <property type="molecule type" value="Genomic_DNA"/>
</dbReference>
<feature type="compositionally biased region" description="Low complexity" evidence="1">
    <location>
        <begin position="150"/>
        <end position="166"/>
    </location>
</feature>
<dbReference type="InterPro" id="IPR003399">
    <property type="entry name" value="Mce/MlaD"/>
</dbReference>
<evidence type="ECO:0000256" key="2">
    <source>
        <dbReference type="SAM" id="Phobius"/>
    </source>
</evidence>
<dbReference type="InterPro" id="IPR030970">
    <property type="entry name" value="ABC_MlaD"/>
</dbReference>
<dbReference type="Pfam" id="PF02470">
    <property type="entry name" value="MlaD"/>
    <property type="match status" value="1"/>
</dbReference>
<keyword evidence="2" id="KW-0812">Transmembrane</keyword>
<evidence type="ECO:0000256" key="1">
    <source>
        <dbReference type="SAM" id="MobiDB-lite"/>
    </source>
</evidence>
<proteinExistence type="predicted"/>
<dbReference type="PANTHER" id="PTHR33371">
    <property type="entry name" value="INTERMEMBRANE PHOSPHOLIPID TRANSPORT SYSTEM BINDING PROTEIN MLAD-RELATED"/>
    <property type="match status" value="1"/>
</dbReference>
<evidence type="ECO:0000313" key="4">
    <source>
        <dbReference type="EMBL" id="USI74447.1"/>
    </source>
</evidence>
<dbReference type="Proteomes" id="UP001056937">
    <property type="component" value="Chromosome 1"/>
</dbReference>
<keyword evidence="5" id="KW-1185">Reference proteome</keyword>